<reference evidence="10 11" key="1">
    <citation type="submission" date="2021-01" db="EMBL/GenBank/DDBJ databases">
        <title>Whole genome shotgun sequence of Catellatospora bangladeshensis NBRC 107357.</title>
        <authorList>
            <person name="Komaki H."/>
            <person name="Tamura T."/>
        </authorList>
    </citation>
    <scope>NUCLEOTIDE SEQUENCE [LARGE SCALE GENOMIC DNA]</scope>
    <source>
        <strain evidence="10 11">NBRC 107357</strain>
    </source>
</reference>
<feature type="domain" description="Peptidase S1" evidence="9">
    <location>
        <begin position="547"/>
        <end position="781"/>
    </location>
</feature>
<comment type="caution">
    <text evidence="10">The sequence shown here is derived from an EMBL/GenBank/DDBJ whole genome shotgun (WGS) entry which is preliminary data.</text>
</comment>
<dbReference type="PROSITE" id="PS50240">
    <property type="entry name" value="TRYPSIN_DOM"/>
    <property type="match status" value="1"/>
</dbReference>
<dbReference type="InterPro" id="IPR001254">
    <property type="entry name" value="Trypsin_dom"/>
</dbReference>
<dbReference type="InterPro" id="IPR015500">
    <property type="entry name" value="Peptidase_S8_subtilisin-rel"/>
</dbReference>
<keyword evidence="3 5" id="KW-0378">Hydrolase</keyword>
<keyword evidence="2 5" id="KW-0645">Protease</keyword>
<organism evidence="10 11">
    <name type="scientific">Catellatospora bangladeshensis</name>
    <dbReference type="NCBI Taxonomy" id="310355"/>
    <lineage>
        <taxon>Bacteria</taxon>
        <taxon>Bacillati</taxon>
        <taxon>Actinomycetota</taxon>
        <taxon>Actinomycetes</taxon>
        <taxon>Micromonosporales</taxon>
        <taxon>Micromonosporaceae</taxon>
        <taxon>Catellatospora</taxon>
    </lineage>
</organism>
<evidence type="ECO:0000313" key="10">
    <source>
        <dbReference type="EMBL" id="GIF81932.1"/>
    </source>
</evidence>
<evidence type="ECO:0000256" key="1">
    <source>
        <dbReference type="ARBA" id="ARBA00011073"/>
    </source>
</evidence>
<dbReference type="Pfam" id="PF00082">
    <property type="entry name" value="Peptidase_S8"/>
    <property type="match status" value="1"/>
</dbReference>
<dbReference type="AlphaFoldDB" id="A0A8J3JBR3"/>
<gene>
    <name evidence="10" type="ORF">Cba03nite_32810</name>
</gene>
<dbReference type="SUPFAM" id="SSF52743">
    <property type="entry name" value="Subtilisin-like"/>
    <property type="match status" value="1"/>
</dbReference>
<dbReference type="Gene3D" id="2.40.10.10">
    <property type="entry name" value="Trypsin-like serine proteases"/>
    <property type="match status" value="1"/>
</dbReference>
<dbReference type="PANTHER" id="PTHR43806">
    <property type="entry name" value="PEPTIDASE S8"/>
    <property type="match status" value="1"/>
</dbReference>
<evidence type="ECO:0000256" key="4">
    <source>
        <dbReference type="ARBA" id="ARBA00022825"/>
    </source>
</evidence>
<name>A0A8J3JBR3_9ACTN</name>
<dbReference type="InterPro" id="IPR036852">
    <property type="entry name" value="Peptidase_S8/S53_dom_sf"/>
</dbReference>
<feature type="chain" id="PRO_5035171017" description="Peptidase S1 domain-containing protein" evidence="8">
    <location>
        <begin position="18"/>
        <end position="999"/>
    </location>
</feature>
<dbReference type="InterPro" id="IPR043504">
    <property type="entry name" value="Peptidase_S1_PA_chymotrypsin"/>
</dbReference>
<accession>A0A8J3JBR3</accession>
<sequence length="999" mass="102124">MATAVLTVAALALPASAAEPEGAVRHAAKHPVPGVYLVRFKDQAVAKSDAAQTTRSLTARYGGRATHVLDTVMRGFVAEDMTEQQARRLAANPIIASVTQSGTSRAAETQDNPANWGLDRIDQRNLPLDKKYTYPADGAGVNIYIVDTGIRYTHQEFEGRAKYAADFVVPSTNGEDCDSAKQGHGTHVSGIAAGRTRGVAKKANLWSVRILGCQSSGKDTDIVVAADWLARNARKPAVANMSVYADDPTIGVDAIKGAIAAGVQWSLITGNNGGNACDYGPGSRVETGVRVANATSSDQRAGDSNDGPCTDLFAPGSSIDSSINTSDTAYGQKSGTSMAAPHVAGAMAVRLSQDPTASPADLKKWIVDNATTGKMTNIRTGTPNRLLYLPSAPAPADDFSLSASPSSVSVDPGRSVTTTISTAVIKGSAQTVTLSATGLPAGVTASFNPSSVTAGGSSTLTLAASSSAGPGTSTVTVTGTGTSASHAVNVGLTVNGTGPTDFALSANPTAGSVGAGGTLSTTVSAASALTGGGSTGGTSGTGSGPAVVNGTPTTVAKYPFIISQHRTGGVRPQEQSCTGSVVAPRAVLIAAHCKFAQGDPKYLIYGRDDLADTTAGTRIEIAEYRVHPRYSPQDGTGWRNGYDVAVIFTKTDIPVPAGMVFPAIASSADSLALGTRGTALGYGKTESDDSGRNSRLRETILPVVDGQNCENIDSIFTSDTMFCDGYGDGSTGLCQGDSGGPYYYNGKIYGVFSWLRTDCRSYNVHGKLWSAMGDWANEQIGTTPPQPPAADITLSAGGLPAGTTATFNPTKIASGGSSTLTLTTSAGTPSGTYQITITGTRGNAARTTTYTLTVQTAPPTSDGIVNGGFETGSLSGWSATGTTAVVSPGRTGSYAAKVGGTGSISSLSQTFTVPAGRTSASLYFRESGCPSTFGDFTTVSLTDNATGFTQNLVYRYCSNSSSWTKGSAFVTAGHTYTLKIEHSNSTGASILNVDDVTLS</sequence>
<dbReference type="Proteomes" id="UP000601223">
    <property type="component" value="Unassembled WGS sequence"/>
</dbReference>
<dbReference type="InterPro" id="IPR023827">
    <property type="entry name" value="Peptidase_S8_Asp-AS"/>
</dbReference>
<dbReference type="CDD" id="cd04077">
    <property type="entry name" value="Peptidases_S8_PCSK9_ProteinaseK_like"/>
    <property type="match status" value="1"/>
</dbReference>
<dbReference type="InterPro" id="IPR000209">
    <property type="entry name" value="Peptidase_S8/S53_dom"/>
</dbReference>
<proteinExistence type="inferred from homology"/>
<dbReference type="SUPFAM" id="SSF50494">
    <property type="entry name" value="Trypsin-like serine proteases"/>
    <property type="match status" value="1"/>
</dbReference>
<evidence type="ECO:0000313" key="11">
    <source>
        <dbReference type="Proteomes" id="UP000601223"/>
    </source>
</evidence>
<dbReference type="GO" id="GO:0006508">
    <property type="term" value="P:proteolysis"/>
    <property type="evidence" value="ECO:0007669"/>
    <property type="project" value="UniProtKB-KW"/>
</dbReference>
<dbReference type="FunFam" id="3.40.50.200:FF:000014">
    <property type="entry name" value="Proteinase K"/>
    <property type="match status" value="1"/>
</dbReference>
<protein>
    <recommendedName>
        <fullName evidence="9">Peptidase S1 domain-containing protein</fullName>
    </recommendedName>
</protein>
<dbReference type="Pfam" id="PF00089">
    <property type="entry name" value="Trypsin"/>
    <property type="match status" value="1"/>
</dbReference>
<dbReference type="InterPro" id="IPR009003">
    <property type="entry name" value="Peptidase_S1_PA"/>
</dbReference>
<keyword evidence="11" id="KW-1185">Reference proteome</keyword>
<feature type="active site" description="Charge relay system" evidence="5">
    <location>
        <position position="147"/>
    </location>
</feature>
<feature type="region of interest" description="Disordered" evidence="7">
    <location>
        <begin position="295"/>
        <end position="334"/>
    </location>
</feature>
<dbReference type="Gene3D" id="2.60.120.260">
    <property type="entry name" value="Galactose-binding domain-like"/>
    <property type="match status" value="1"/>
</dbReference>
<feature type="signal peptide" evidence="8">
    <location>
        <begin position="1"/>
        <end position="17"/>
    </location>
</feature>
<dbReference type="CDD" id="cd00190">
    <property type="entry name" value="Tryp_SPc"/>
    <property type="match status" value="1"/>
</dbReference>
<dbReference type="Gene3D" id="3.30.70.80">
    <property type="entry name" value="Peptidase S8 propeptide/proteinase inhibitor I9"/>
    <property type="match status" value="1"/>
</dbReference>
<evidence type="ECO:0000256" key="3">
    <source>
        <dbReference type="ARBA" id="ARBA00022801"/>
    </source>
</evidence>
<evidence type="ECO:0000256" key="5">
    <source>
        <dbReference type="PROSITE-ProRule" id="PRU01240"/>
    </source>
</evidence>
<comment type="similarity">
    <text evidence="1 5 6">Belongs to the peptidase S8 family.</text>
</comment>
<keyword evidence="8" id="KW-0732">Signal</keyword>
<dbReference type="Gene3D" id="3.40.50.200">
    <property type="entry name" value="Peptidase S8/S53 domain"/>
    <property type="match status" value="1"/>
</dbReference>
<dbReference type="InterPro" id="IPR037045">
    <property type="entry name" value="S8pro/Inhibitor_I9_sf"/>
</dbReference>
<dbReference type="InterPro" id="IPR050131">
    <property type="entry name" value="Peptidase_S8_subtilisin-like"/>
</dbReference>
<evidence type="ECO:0000256" key="6">
    <source>
        <dbReference type="RuleBase" id="RU003355"/>
    </source>
</evidence>
<dbReference type="InterPro" id="IPR034193">
    <property type="entry name" value="PCSK9_ProteinaseK-like"/>
</dbReference>
<dbReference type="GO" id="GO:0004252">
    <property type="term" value="F:serine-type endopeptidase activity"/>
    <property type="evidence" value="ECO:0007669"/>
    <property type="project" value="UniProtKB-UniRule"/>
</dbReference>
<dbReference type="PROSITE" id="PS00138">
    <property type="entry name" value="SUBTILASE_SER"/>
    <property type="match status" value="1"/>
</dbReference>
<dbReference type="PROSITE" id="PS51892">
    <property type="entry name" value="SUBTILASE"/>
    <property type="match status" value="1"/>
</dbReference>
<dbReference type="PROSITE" id="PS00137">
    <property type="entry name" value="SUBTILASE_HIS"/>
    <property type="match status" value="1"/>
</dbReference>
<dbReference type="PRINTS" id="PR00723">
    <property type="entry name" value="SUBTILISIN"/>
</dbReference>
<dbReference type="SMART" id="SM00020">
    <property type="entry name" value="Tryp_SPc"/>
    <property type="match status" value="1"/>
</dbReference>
<dbReference type="PROSITE" id="PS00136">
    <property type="entry name" value="SUBTILASE_ASP"/>
    <property type="match status" value="1"/>
</dbReference>
<feature type="active site" description="Charge relay system" evidence="5">
    <location>
        <position position="337"/>
    </location>
</feature>
<evidence type="ECO:0000259" key="9">
    <source>
        <dbReference type="PROSITE" id="PS50240"/>
    </source>
</evidence>
<evidence type="ECO:0000256" key="8">
    <source>
        <dbReference type="SAM" id="SignalP"/>
    </source>
</evidence>
<dbReference type="GO" id="GO:0005615">
    <property type="term" value="C:extracellular space"/>
    <property type="evidence" value="ECO:0007669"/>
    <property type="project" value="TreeGrafter"/>
</dbReference>
<evidence type="ECO:0000256" key="2">
    <source>
        <dbReference type="ARBA" id="ARBA00022670"/>
    </source>
</evidence>
<feature type="compositionally biased region" description="Low complexity" evidence="7">
    <location>
        <begin position="317"/>
        <end position="328"/>
    </location>
</feature>
<dbReference type="InterPro" id="IPR022398">
    <property type="entry name" value="Peptidase_S8_His-AS"/>
</dbReference>
<feature type="active site" description="Charge relay system" evidence="5">
    <location>
        <position position="184"/>
    </location>
</feature>
<dbReference type="EMBL" id="BONF01000017">
    <property type="protein sequence ID" value="GIF81932.1"/>
    <property type="molecule type" value="Genomic_DNA"/>
</dbReference>
<dbReference type="PANTHER" id="PTHR43806:SF11">
    <property type="entry name" value="CEREVISIN-RELATED"/>
    <property type="match status" value="1"/>
</dbReference>
<dbReference type="InterPro" id="IPR023828">
    <property type="entry name" value="Peptidase_S8_Ser-AS"/>
</dbReference>
<keyword evidence="4 5" id="KW-0720">Serine protease</keyword>
<evidence type="ECO:0000256" key="7">
    <source>
        <dbReference type="SAM" id="MobiDB-lite"/>
    </source>
</evidence>